<sequence>NKLTEQLKIARFLKACNVKLNTNLELLEPISYDDGEKDFLELNGNRNQVFSHLKEILWNFCDKEKISDVFISHLHHDNEKKEFIFRLSDVKLNLKFAKYMIAFFLRKFDHFIF</sequence>
<proteinExistence type="predicted"/>
<accession>A0A3M7PNE4</accession>
<name>A0A3M7PNE4_BRAPC</name>
<gene>
    <name evidence="1" type="ORF">BpHYR1_046807</name>
</gene>
<evidence type="ECO:0000313" key="2">
    <source>
        <dbReference type="Proteomes" id="UP000276133"/>
    </source>
</evidence>
<dbReference type="EMBL" id="REGN01009720">
    <property type="protein sequence ID" value="RNA00494.1"/>
    <property type="molecule type" value="Genomic_DNA"/>
</dbReference>
<protein>
    <submittedName>
        <fullName evidence="1">Uncharacterized protein</fullName>
    </submittedName>
</protein>
<dbReference type="AlphaFoldDB" id="A0A3M7PNE4"/>
<evidence type="ECO:0000313" key="1">
    <source>
        <dbReference type="EMBL" id="RNA00494.1"/>
    </source>
</evidence>
<reference evidence="1 2" key="1">
    <citation type="journal article" date="2018" name="Sci. Rep.">
        <title>Genomic signatures of local adaptation to the degree of environmental predictability in rotifers.</title>
        <authorList>
            <person name="Franch-Gras L."/>
            <person name="Hahn C."/>
            <person name="Garcia-Roger E.M."/>
            <person name="Carmona M.J."/>
            <person name="Serra M."/>
            <person name="Gomez A."/>
        </authorList>
    </citation>
    <scope>NUCLEOTIDE SEQUENCE [LARGE SCALE GENOMIC DNA]</scope>
    <source>
        <strain evidence="1">HYR1</strain>
    </source>
</reference>
<dbReference type="Proteomes" id="UP000276133">
    <property type="component" value="Unassembled WGS sequence"/>
</dbReference>
<organism evidence="1 2">
    <name type="scientific">Brachionus plicatilis</name>
    <name type="common">Marine rotifer</name>
    <name type="synonym">Brachionus muelleri</name>
    <dbReference type="NCBI Taxonomy" id="10195"/>
    <lineage>
        <taxon>Eukaryota</taxon>
        <taxon>Metazoa</taxon>
        <taxon>Spiralia</taxon>
        <taxon>Gnathifera</taxon>
        <taxon>Rotifera</taxon>
        <taxon>Eurotatoria</taxon>
        <taxon>Monogononta</taxon>
        <taxon>Pseudotrocha</taxon>
        <taxon>Ploima</taxon>
        <taxon>Brachionidae</taxon>
        <taxon>Brachionus</taxon>
    </lineage>
</organism>
<keyword evidence="2" id="KW-1185">Reference proteome</keyword>
<comment type="caution">
    <text evidence="1">The sequence shown here is derived from an EMBL/GenBank/DDBJ whole genome shotgun (WGS) entry which is preliminary data.</text>
</comment>
<feature type="non-terminal residue" evidence="1">
    <location>
        <position position="1"/>
    </location>
</feature>